<proteinExistence type="predicted"/>
<protein>
    <recommendedName>
        <fullName evidence="1">Intracellular proteinase inhibitor BsuPI domain-containing protein</fullName>
    </recommendedName>
</protein>
<accession>A0ABD6AC24</accession>
<dbReference type="InterPro" id="IPR038144">
    <property type="entry name" value="IPI"/>
</dbReference>
<dbReference type="Pfam" id="PF12690">
    <property type="entry name" value="BsuPI"/>
    <property type="match status" value="1"/>
</dbReference>
<evidence type="ECO:0000313" key="2">
    <source>
        <dbReference type="EMBL" id="MFC7318025.1"/>
    </source>
</evidence>
<name>A0ABD6AC24_9EURY</name>
<organism evidence="2 3">
    <name type="scientific">Halomarina halobia</name>
    <dbReference type="NCBI Taxonomy" id="3033386"/>
    <lineage>
        <taxon>Archaea</taxon>
        <taxon>Methanobacteriati</taxon>
        <taxon>Methanobacteriota</taxon>
        <taxon>Stenosarchaea group</taxon>
        <taxon>Halobacteria</taxon>
        <taxon>Halobacteriales</taxon>
        <taxon>Natronomonadaceae</taxon>
        <taxon>Halomarina</taxon>
    </lineage>
</organism>
<dbReference type="Proteomes" id="UP001596547">
    <property type="component" value="Unassembled WGS sequence"/>
</dbReference>
<sequence>MLRGDLRATVDEGVTFAFTVENTGDEPVSLTFADAARADFVVDERWRWSDGRLFAQVLGEETLAPGESRTYEGAWSDPEPGTHEARAELLAREQDCEARTRFEI</sequence>
<evidence type="ECO:0000313" key="3">
    <source>
        <dbReference type="Proteomes" id="UP001596547"/>
    </source>
</evidence>
<dbReference type="AlphaFoldDB" id="A0ABD6AC24"/>
<feature type="domain" description="Intracellular proteinase inhibitor BsuPI" evidence="1">
    <location>
        <begin position="10"/>
        <end position="93"/>
    </location>
</feature>
<gene>
    <name evidence="2" type="ORF">ACFQPE_14665</name>
</gene>
<evidence type="ECO:0000259" key="1">
    <source>
        <dbReference type="Pfam" id="PF12690"/>
    </source>
</evidence>
<comment type="caution">
    <text evidence="2">The sequence shown here is derived from an EMBL/GenBank/DDBJ whole genome shotgun (WGS) entry which is preliminary data.</text>
</comment>
<dbReference type="InterPro" id="IPR020481">
    <property type="entry name" value="Intracell_prot_inh_BsuPI"/>
</dbReference>
<dbReference type="RefSeq" id="WP_276305697.1">
    <property type="nucleotide sequence ID" value="NZ_CP119992.1"/>
</dbReference>
<dbReference type="EMBL" id="JBHTBF010000002">
    <property type="protein sequence ID" value="MFC7318025.1"/>
    <property type="molecule type" value="Genomic_DNA"/>
</dbReference>
<keyword evidence="3" id="KW-1185">Reference proteome</keyword>
<dbReference type="GeneID" id="79315290"/>
<dbReference type="Gene3D" id="2.60.40.2360">
    <property type="entry name" value="Intracellular proteinase inhibitor BsuPI"/>
    <property type="match status" value="1"/>
</dbReference>
<reference evidence="2 3" key="1">
    <citation type="journal article" date="2019" name="Int. J. Syst. Evol. Microbiol.">
        <title>The Global Catalogue of Microorganisms (GCM) 10K type strain sequencing project: providing services to taxonomists for standard genome sequencing and annotation.</title>
        <authorList>
            <consortium name="The Broad Institute Genomics Platform"/>
            <consortium name="The Broad Institute Genome Sequencing Center for Infectious Disease"/>
            <person name="Wu L."/>
            <person name="Ma J."/>
        </authorList>
    </citation>
    <scope>NUCLEOTIDE SEQUENCE [LARGE SCALE GENOMIC DNA]</scope>
    <source>
        <strain evidence="2 3">PSR21</strain>
    </source>
</reference>